<dbReference type="RefSeq" id="XP_009545414.1">
    <property type="nucleotide sequence ID" value="XM_009547119.1"/>
</dbReference>
<dbReference type="InterPro" id="IPR012340">
    <property type="entry name" value="NA-bd_OB-fold"/>
</dbReference>
<dbReference type="SMART" id="SM00955">
    <property type="entry name" value="RNB"/>
    <property type="match status" value="1"/>
</dbReference>
<dbReference type="Pfam" id="PF00773">
    <property type="entry name" value="RNB"/>
    <property type="match status" value="1"/>
</dbReference>
<dbReference type="FunCoup" id="W4KBA8">
    <property type="interactions" value="1"/>
</dbReference>
<dbReference type="InterPro" id="IPR050180">
    <property type="entry name" value="RNR_Ribonuclease"/>
</dbReference>
<gene>
    <name evidence="2" type="ORF">HETIRDRAFT_163547</name>
</gene>
<dbReference type="SUPFAM" id="SSF50249">
    <property type="entry name" value="Nucleic acid-binding proteins"/>
    <property type="match status" value="1"/>
</dbReference>
<evidence type="ECO:0000259" key="1">
    <source>
        <dbReference type="SMART" id="SM00955"/>
    </source>
</evidence>
<dbReference type="STRING" id="747525.W4KBA8"/>
<feature type="domain" description="RNB" evidence="1">
    <location>
        <begin position="477"/>
        <end position="830"/>
    </location>
</feature>
<dbReference type="PANTHER" id="PTHR23355">
    <property type="entry name" value="RIBONUCLEASE"/>
    <property type="match status" value="1"/>
</dbReference>
<evidence type="ECO:0000313" key="2">
    <source>
        <dbReference type="EMBL" id="ETW83132.1"/>
    </source>
</evidence>
<proteinExistence type="predicted"/>
<dbReference type="GeneID" id="20667851"/>
<dbReference type="GO" id="GO:0000932">
    <property type="term" value="C:P-body"/>
    <property type="evidence" value="ECO:0007669"/>
    <property type="project" value="TreeGrafter"/>
</dbReference>
<dbReference type="GO" id="GO:0000175">
    <property type="term" value="F:3'-5'-RNA exonuclease activity"/>
    <property type="evidence" value="ECO:0007669"/>
    <property type="project" value="TreeGrafter"/>
</dbReference>
<organism evidence="2 3">
    <name type="scientific">Heterobasidion irregulare (strain TC 32-1)</name>
    <dbReference type="NCBI Taxonomy" id="747525"/>
    <lineage>
        <taxon>Eukaryota</taxon>
        <taxon>Fungi</taxon>
        <taxon>Dikarya</taxon>
        <taxon>Basidiomycota</taxon>
        <taxon>Agaricomycotina</taxon>
        <taxon>Agaricomycetes</taxon>
        <taxon>Russulales</taxon>
        <taxon>Bondarzewiaceae</taxon>
        <taxon>Heterobasidion</taxon>
        <taxon>Heterobasidion annosum species complex</taxon>
    </lineage>
</organism>
<reference evidence="2 3" key="1">
    <citation type="journal article" date="2012" name="New Phytol.">
        <title>Insight into trade-off between wood decay and parasitism from the genome of a fungal forest pathogen.</title>
        <authorList>
            <person name="Olson A."/>
            <person name="Aerts A."/>
            <person name="Asiegbu F."/>
            <person name="Belbahri L."/>
            <person name="Bouzid O."/>
            <person name="Broberg A."/>
            <person name="Canback B."/>
            <person name="Coutinho P.M."/>
            <person name="Cullen D."/>
            <person name="Dalman K."/>
            <person name="Deflorio G."/>
            <person name="van Diepen L.T."/>
            <person name="Dunand C."/>
            <person name="Duplessis S."/>
            <person name="Durling M."/>
            <person name="Gonthier P."/>
            <person name="Grimwood J."/>
            <person name="Fossdal C.G."/>
            <person name="Hansson D."/>
            <person name="Henrissat B."/>
            <person name="Hietala A."/>
            <person name="Himmelstrand K."/>
            <person name="Hoffmeister D."/>
            <person name="Hogberg N."/>
            <person name="James T.Y."/>
            <person name="Karlsson M."/>
            <person name="Kohler A."/>
            <person name="Kues U."/>
            <person name="Lee Y.H."/>
            <person name="Lin Y.C."/>
            <person name="Lind M."/>
            <person name="Lindquist E."/>
            <person name="Lombard V."/>
            <person name="Lucas S."/>
            <person name="Lunden K."/>
            <person name="Morin E."/>
            <person name="Murat C."/>
            <person name="Park J."/>
            <person name="Raffaello T."/>
            <person name="Rouze P."/>
            <person name="Salamov A."/>
            <person name="Schmutz J."/>
            <person name="Solheim H."/>
            <person name="Stahlberg J."/>
            <person name="Velez H."/>
            <person name="de Vries R.P."/>
            <person name="Wiebenga A."/>
            <person name="Woodward S."/>
            <person name="Yakovlev I."/>
            <person name="Garbelotto M."/>
            <person name="Martin F."/>
            <person name="Grigoriev I.V."/>
            <person name="Stenlid J."/>
        </authorList>
    </citation>
    <scope>NUCLEOTIDE SEQUENCE [LARGE SCALE GENOMIC DNA]</scope>
    <source>
        <strain evidence="2 3">TC 32-1</strain>
    </source>
</reference>
<dbReference type="Proteomes" id="UP000030671">
    <property type="component" value="Unassembled WGS sequence"/>
</dbReference>
<dbReference type="InParanoid" id="W4KBA8"/>
<dbReference type="eggNOG" id="KOG2102">
    <property type="taxonomic scope" value="Eukaryota"/>
</dbReference>
<protein>
    <submittedName>
        <fullName evidence="2">Exoribonuclease</fullName>
    </submittedName>
</protein>
<evidence type="ECO:0000313" key="3">
    <source>
        <dbReference type="Proteomes" id="UP000030671"/>
    </source>
</evidence>
<accession>W4KBA8</accession>
<dbReference type="EMBL" id="KI925457">
    <property type="protein sequence ID" value="ETW83132.1"/>
    <property type="molecule type" value="Genomic_DNA"/>
</dbReference>
<dbReference type="GO" id="GO:0003723">
    <property type="term" value="F:RNA binding"/>
    <property type="evidence" value="ECO:0007669"/>
    <property type="project" value="InterPro"/>
</dbReference>
<name>W4KBA8_HETIT</name>
<dbReference type="InterPro" id="IPR001900">
    <property type="entry name" value="RNase_II/R"/>
</dbReference>
<dbReference type="HOGENOM" id="CLU_002512_2_0_1"/>
<dbReference type="PANTHER" id="PTHR23355:SF65">
    <property type="entry name" value="EXORIBONUCLEASE CYT-4, PUTATIVE (AFU_ORTHOLOGUE AFUA_7G01550)-RELATED"/>
    <property type="match status" value="1"/>
</dbReference>
<dbReference type="AlphaFoldDB" id="W4KBA8"/>
<dbReference type="OrthoDB" id="2285229at2759"/>
<dbReference type="GO" id="GO:0006402">
    <property type="term" value="P:mRNA catabolic process"/>
    <property type="evidence" value="ECO:0007669"/>
    <property type="project" value="TreeGrafter"/>
</dbReference>
<sequence length="959" mass="107671">MHRHGVLCTKHLRSHIASSRHDAFSLDFVRARSSTTKKSSSVFQKNGRMVEQMTKAVLSAASRSEANSGWRRSPTRRGKELELVNAILEESQMPSKASVFAEAEEADSADSLDVSSTSLLPKQLPLGVGPGSFVQMRRNWVVISCIFLSEDYSGGEHKVLLLTITGKLIYGVSEDIMYAIPNFVDSNLVARIGKDPVATASPQLMARVVALRKLREFHKLGEDGYNSLARPFSRLFDQVCSPDPNQWGEITVPEVVKLIGPDRLSPELASFCLHEHLMTRSQEYVADSTDYFNTQKFLVRPRSHVERIKTVNDMLAKDDPSISRFVEKAKMIINDSRRRADESNGEMPSFSSSQTHEFIDNDRIFLWFLRDSLHQLRSIQLDPYTASVCALVKAMDAYSGDISTDTVRQMLIELGVFAPWQDLVSLRVEFQLEDEHEDSPRARERAALVQRGLSVSPSSGPLGPEDFYPSDRLESIRHDFGDMPVYVIDDYHAEELDDGMSVEIIPNEPDHFWLHVHIADPTSLLHPNHILSQRARKGGESQYFNYVTWPMLPPSLMKYGLSLGVNSALNKPDRVLTFSAKIDPTGEIVDHKVRAGLIRNVHVLHYEDVDHSMTFEVKRPTYPFGRLPGFRQPSSLGLAPSDRENLRLLDTLAKRLSAQRLALNTVIFDSKRASVSLSPRPLPFGPNDAQRPMAYRGFPELSYQVGGADIIETGSRRIVAESMKAAGRVASRFGLERGIPLIRRGLERPSTSSESEFQELLSMRNQQGIVDYWHALRLHVSVPPATNSLQPQRHWTLGISSDEGYSWVTSPLRRYWDLAAHWQIKEALLSPGSKPMFSAAEMQALIDDNASGERVRKRLRELHTVFWSALYIKRWMANNKTTINDTSSPLEGLVAYVLGTAKYDPRLGLRWQKGIVPKLGIPVCITLTNGEAAEVGDTVGVNISHIVLSDRPRVYTTLA</sequence>
<dbReference type="KEGG" id="hir:HETIRDRAFT_163547"/>
<keyword evidence="3" id="KW-1185">Reference proteome</keyword>